<feature type="non-terminal residue" evidence="1">
    <location>
        <position position="1"/>
    </location>
</feature>
<reference evidence="1" key="1">
    <citation type="submission" date="2022-10" db="EMBL/GenBank/DDBJ databases">
        <authorList>
            <person name="Chen Y."/>
            <person name="Dougan E. K."/>
            <person name="Chan C."/>
            <person name="Rhodes N."/>
            <person name="Thang M."/>
        </authorList>
    </citation>
    <scope>NUCLEOTIDE SEQUENCE</scope>
</reference>
<proteinExistence type="predicted"/>
<reference evidence="2" key="2">
    <citation type="submission" date="2024-04" db="EMBL/GenBank/DDBJ databases">
        <authorList>
            <person name="Chen Y."/>
            <person name="Shah S."/>
            <person name="Dougan E. K."/>
            <person name="Thang M."/>
            <person name="Chan C."/>
        </authorList>
    </citation>
    <scope>NUCLEOTIDE SEQUENCE [LARGE SCALE GENOMIC DNA]</scope>
</reference>
<sequence length="237" mass="26318">DIQRRTCSLQANELRPSSARFTLLPCSTCIEILEDKFFTDWLDDRCGRICYTQLCGTVGYCPQMSRTSAETAIPLCAHMVVYFEDAIPPAYIRKAGKWSLAQGVGPKDLEVKLPFQLPAGQFKTLLPPTSPPLRPPCWPKKGDSHQDLPEKWQARRLLLAQFFCLVSCGWSQVPSESEEFRRAPRIGQVLPCVSDMLVAAEEAFEALGQVGRPKSSKAGVDAACRGYVKVPLLAVEE</sequence>
<dbReference type="AlphaFoldDB" id="A0A9P1GCB2"/>
<accession>A0A9P1GCB2</accession>
<organism evidence="1">
    <name type="scientific">Cladocopium goreaui</name>
    <dbReference type="NCBI Taxonomy" id="2562237"/>
    <lineage>
        <taxon>Eukaryota</taxon>
        <taxon>Sar</taxon>
        <taxon>Alveolata</taxon>
        <taxon>Dinophyceae</taxon>
        <taxon>Suessiales</taxon>
        <taxon>Symbiodiniaceae</taxon>
        <taxon>Cladocopium</taxon>
    </lineage>
</organism>
<gene>
    <name evidence="1" type="ORF">C1SCF055_LOCUS33595</name>
</gene>
<dbReference type="Proteomes" id="UP001152797">
    <property type="component" value="Unassembled WGS sequence"/>
</dbReference>
<dbReference type="OrthoDB" id="483475at2759"/>
<feature type="non-terminal residue" evidence="1">
    <location>
        <position position="237"/>
    </location>
</feature>
<dbReference type="EMBL" id="CAMXCT030004210">
    <property type="protein sequence ID" value="CAL4795437.1"/>
    <property type="molecule type" value="Genomic_DNA"/>
</dbReference>
<protein>
    <submittedName>
        <fullName evidence="1">Uncharacterized protein</fullName>
    </submittedName>
</protein>
<keyword evidence="3" id="KW-1185">Reference proteome</keyword>
<evidence type="ECO:0000313" key="3">
    <source>
        <dbReference type="Proteomes" id="UP001152797"/>
    </source>
</evidence>
<dbReference type="EMBL" id="CAMXCT010004210">
    <property type="protein sequence ID" value="CAI4008125.1"/>
    <property type="molecule type" value="Genomic_DNA"/>
</dbReference>
<evidence type="ECO:0000313" key="1">
    <source>
        <dbReference type="EMBL" id="CAI4008125.1"/>
    </source>
</evidence>
<comment type="caution">
    <text evidence="1">The sequence shown here is derived from an EMBL/GenBank/DDBJ whole genome shotgun (WGS) entry which is preliminary data.</text>
</comment>
<evidence type="ECO:0000313" key="2">
    <source>
        <dbReference type="EMBL" id="CAL1161500.1"/>
    </source>
</evidence>
<name>A0A9P1GCB2_9DINO</name>
<dbReference type="EMBL" id="CAMXCT020004210">
    <property type="protein sequence ID" value="CAL1161500.1"/>
    <property type="molecule type" value="Genomic_DNA"/>
</dbReference>